<sequence length="1089" mass="124612">MTAGKKFNRNMKVENTLQEKLIEKKLNLFRHSKHGFGFCIRGGKEHGTGIYISGVNIYSKAYREGLTVGDIIVKGNRKLFHGLSHSEAVQFIRAQKQLQLVVVSRGILPEQRLKYIEYQWIDCYGELCSPLRSSLIEAGKDNLRKVNVVVTGNNKLGLLIRGGSEFGLGIFVAGIDENSIADKCGIMVGEQIIESNGVSFLNISQKDASFLIQNSKIITFLLKDVSKIPVSKIVHNHLQWIDKREKSFFFRSLLRAESLKNLQSTVFKPGIVGTQIQHQAVIGPTSYSFLEKKANHSLSQDEWLTLKYYIKEYIHGDITVNGFALSLMDLLDTEAKMSLLNDVRGIVKAHDLETFDTIILGQEVEAIQIENQYSLQTSSNEILSTENTKKDKYEEMNYGIDSYESRYIDHEDEQYDNQEQLERSLSFERYDEGDQVEEIKSLCNEKLNNEKQSKFFQSNERHSPIFFQSNEKHSPIYFQSNKKQYDPESNHLDSTNKFIKESDQHISLEHFKNNSKNQDMNNDNHEININGGFEEYYTNSKKNIKSSDHFSFFQTNFVSNDMFNDKNEKEKEKKIDKNLAENYLRRDQNLCVDEIKCESFNPIEMVKDNYPIKINDIESEKLNDIENILQSYDYADNNIAVSNLELNNQDVQTKSFKMLSKPLSKNEISNPQLSPEINEDYLSPLLSHENYLSPLLSKNSDSFYSYFACEQNDNLNNFQPKYLKNNYLLQEKTISEGDKSLENFTKMTKDPQANKIVFKTSEQYAGTFHSSNSSPTFDVTSTIENRYANFSVNDILRQDYLPDSKVKSGSLEPNESSYNELDNKKTFKLNIRNQYQYENSESYRNHQSDSTLDSIANDQLKMYGKPIMSKSPQFGCSSTVFNASENSNKKLKNTIKSVDNNAVSTFDKNLLKSSKYISTDFDLRAREVPQDLVEDVSGIEEAHKNVIALLPRHKFPTVPKKKNFLFSSNESFVTESIVSKIEAFSNRNTQKPEQAIYTGKIQKQPKTKIVNVPNDTGEPGFAVNSKHNGKYVFISSIENKNLKVLSVGDVIMAIEGKPITVGMKSVHVNLMIKNAFKTSNPNIKLTIKC</sequence>
<evidence type="ECO:0000256" key="1">
    <source>
        <dbReference type="ARBA" id="ARBA00004316"/>
    </source>
</evidence>
<evidence type="ECO:0000313" key="5">
    <source>
        <dbReference type="Proteomes" id="UP001652625"/>
    </source>
</evidence>
<comment type="subcellular location">
    <subcellularLocation>
        <location evidence="1">Cell projection</location>
    </subcellularLocation>
</comment>
<feature type="domain" description="PDZ" evidence="4">
    <location>
        <begin position="145"/>
        <end position="215"/>
    </location>
</feature>
<protein>
    <submittedName>
        <fullName evidence="6">Uncharacterized protein LOC100208667 isoform X2</fullName>
    </submittedName>
</protein>
<dbReference type="Pfam" id="PF00595">
    <property type="entry name" value="PDZ"/>
    <property type="match status" value="2"/>
</dbReference>
<dbReference type="InterPro" id="IPR001478">
    <property type="entry name" value="PDZ"/>
</dbReference>
<dbReference type="SUPFAM" id="SSF50156">
    <property type="entry name" value="PDZ domain-like"/>
    <property type="match status" value="3"/>
</dbReference>
<feature type="domain" description="PDZ" evidence="4">
    <location>
        <begin position="25"/>
        <end position="107"/>
    </location>
</feature>
<dbReference type="CDD" id="cd06741">
    <property type="entry name" value="PDZ2_FL-whirlin"/>
    <property type="match status" value="1"/>
</dbReference>
<evidence type="ECO:0000256" key="2">
    <source>
        <dbReference type="ARBA" id="ARBA00022737"/>
    </source>
</evidence>
<evidence type="ECO:0000313" key="6">
    <source>
        <dbReference type="RefSeq" id="XP_065647396.1"/>
    </source>
</evidence>
<dbReference type="GeneID" id="100208667"/>
<evidence type="ECO:0000259" key="4">
    <source>
        <dbReference type="PROSITE" id="PS50106"/>
    </source>
</evidence>
<dbReference type="Proteomes" id="UP001652625">
    <property type="component" value="Chromosome 02"/>
</dbReference>
<dbReference type="Gene3D" id="2.30.42.10">
    <property type="match status" value="2"/>
</dbReference>
<dbReference type="SMART" id="SM00228">
    <property type="entry name" value="PDZ"/>
    <property type="match status" value="2"/>
</dbReference>
<keyword evidence="5" id="KW-1185">Reference proteome</keyword>
<name>A0ABM4BEJ8_HYDVU</name>
<dbReference type="InterPro" id="IPR051844">
    <property type="entry name" value="USH2_Complex_Protein"/>
</dbReference>
<organism evidence="5 6">
    <name type="scientific">Hydra vulgaris</name>
    <name type="common">Hydra</name>
    <name type="synonym">Hydra attenuata</name>
    <dbReference type="NCBI Taxonomy" id="6087"/>
    <lineage>
        <taxon>Eukaryota</taxon>
        <taxon>Metazoa</taxon>
        <taxon>Cnidaria</taxon>
        <taxon>Hydrozoa</taxon>
        <taxon>Hydroidolina</taxon>
        <taxon>Anthoathecata</taxon>
        <taxon>Aplanulata</taxon>
        <taxon>Hydridae</taxon>
        <taxon>Hydra</taxon>
    </lineage>
</organism>
<dbReference type="InterPro" id="IPR036034">
    <property type="entry name" value="PDZ_sf"/>
</dbReference>
<evidence type="ECO:0000256" key="3">
    <source>
        <dbReference type="ARBA" id="ARBA00023273"/>
    </source>
</evidence>
<reference evidence="6" key="2">
    <citation type="submission" date="2025-08" db="UniProtKB">
        <authorList>
            <consortium name="RefSeq"/>
        </authorList>
    </citation>
    <scope>IDENTIFICATION</scope>
</reference>
<accession>A0ABM4BEJ8</accession>
<keyword evidence="3" id="KW-0966">Cell projection</keyword>
<dbReference type="PANTHER" id="PTHR23116:SF29">
    <property type="entry name" value="PDZ DOMAIN-CONTAINING PROTEIN 7"/>
    <property type="match status" value="1"/>
</dbReference>
<dbReference type="PROSITE" id="PS50106">
    <property type="entry name" value="PDZ"/>
    <property type="match status" value="2"/>
</dbReference>
<dbReference type="RefSeq" id="XP_065647396.1">
    <property type="nucleotide sequence ID" value="XM_065791324.1"/>
</dbReference>
<reference evidence="5" key="1">
    <citation type="submission" date="2025-05" db="UniProtKB">
        <authorList>
            <consortium name="RefSeq"/>
        </authorList>
    </citation>
    <scope>NUCLEOTIDE SEQUENCE [LARGE SCALE GENOMIC DNA]</scope>
</reference>
<dbReference type="PANTHER" id="PTHR23116">
    <property type="entry name" value="PDZ DOMAIN CONTAINING WHIRLIN AND HARMONIN-RELATED"/>
    <property type="match status" value="1"/>
</dbReference>
<dbReference type="Gene3D" id="1.20.1160.20">
    <property type="match status" value="1"/>
</dbReference>
<proteinExistence type="predicted"/>
<gene>
    <name evidence="6" type="primary">LOC100208667</name>
</gene>
<keyword evidence="2" id="KW-0677">Repeat</keyword>